<sequence length="361" mass="40499">MNRKIKNVFPGGNTSEGFYSFYEEVLSKLDRLFILKGGPGTGKSSLIKKVAKHFLERGQSITFLHCSSDTESVDGVIINELSLGVVDGTAPHVVDPTLPGIKDEIINLGEFWDRNLLLEDKEEITRLKQNIKTYFSTAYKELKYATIAQNKMKKIYVPHIDNAKVEEIKDKLISMTLKDKESSKKKGRLSQSFAGAITPRGIVSFAGELTDNLSTRVLLLGKPGTNKSTIMESLADKATSLGYDVEAYHCALNPHKLDLVIIPQKQIAFVDASPPHKFVSKSSNDILVDMFALTVPKEIAQQNQKQILNLQRQVDKHILKATSNIKNAKENHAKMENFYIKAMDFDKMQEVFERIIHGETN</sequence>
<dbReference type="InterPro" id="IPR027417">
    <property type="entry name" value="P-loop_NTPase"/>
</dbReference>
<accession>A0AAU8HVU2</accession>
<evidence type="ECO:0000313" key="1">
    <source>
        <dbReference type="EMBL" id="XCI29515.1"/>
    </source>
</evidence>
<reference evidence="1" key="1">
    <citation type="journal article" date="2018" name="Antonie Van Leeuwenhoek">
        <title>Proteinivorax hydrogeniformans sp. nov., an anaerobic, haloalkaliphilic bacterium fermenting proteinaceous compounds with high hydrogen production.</title>
        <authorList>
            <person name="Boltyanskaya Y."/>
            <person name="Detkova E."/>
            <person name="Pimenov N."/>
            <person name="Kevbrin V."/>
        </authorList>
    </citation>
    <scope>NUCLEOTIDE SEQUENCE</scope>
    <source>
        <strain evidence="1">Z-710</strain>
    </source>
</reference>
<reference evidence="1" key="2">
    <citation type="submission" date="2024-06" db="EMBL/GenBank/DDBJ databases">
        <authorList>
            <person name="Petrova K.O."/>
            <person name="Toshchakov S.V."/>
            <person name="Boltjanskaja Y.V."/>
            <person name="Kevbrin V.V."/>
        </authorList>
    </citation>
    <scope>NUCLEOTIDE SEQUENCE</scope>
    <source>
        <strain evidence="1">Z-710</strain>
    </source>
</reference>
<organism evidence="1">
    <name type="scientific">Proteinivorax hydrogeniformans</name>
    <dbReference type="NCBI Taxonomy" id="1826727"/>
    <lineage>
        <taxon>Bacteria</taxon>
        <taxon>Bacillati</taxon>
        <taxon>Bacillota</taxon>
        <taxon>Clostridia</taxon>
        <taxon>Eubacteriales</taxon>
        <taxon>Proteinivoracaceae</taxon>
        <taxon>Proteinivorax</taxon>
    </lineage>
</organism>
<dbReference type="RefSeq" id="WP_353894063.1">
    <property type="nucleotide sequence ID" value="NZ_CP159485.1"/>
</dbReference>
<name>A0AAU8HVU2_9FIRM</name>
<dbReference type="EMBL" id="CP159485">
    <property type="protein sequence ID" value="XCI29515.1"/>
    <property type="molecule type" value="Genomic_DNA"/>
</dbReference>
<protein>
    <submittedName>
        <fullName evidence="1">PRK06851 family protein</fullName>
    </submittedName>
</protein>
<dbReference type="Gene3D" id="3.40.50.300">
    <property type="entry name" value="P-loop containing nucleotide triphosphate hydrolases"/>
    <property type="match status" value="1"/>
</dbReference>
<dbReference type="AlphaFoldDB" id="A0AAU8HVU2"/>
<gene>
    <name evidence="1" type="ORF">PRVXH_000838</name>
</gene>
<dbReference type="SUPFAM" id="SSF52540">
    <property type="entry name" value="P-loop containing nucleoside triphosphate hydrolases"/>
    <property type="match status" value="3"/>
</dbReference>
<proteinExistence type="predicted"/>